<name>A0A2C9VC64_MANES</name>
<organism evidence="2">
    <name type="scientific">Manihot esculenta</name>
    <name type="common">Cassava</name>
    <name type="synonym">Jatropha manihot</name>
    <dbReference type="NCBI Taxonomy" id="3983"/>
    <lineage>
        <taxon>Eukaryota</taxon>
        <taxon>Viridiplantae</taxon>
        <taxon>Streptophyta</taxon>
        <taxon>Embryophyta</taxon>
        <taxon>Tracheophyta</taxon>
        <taxon>Spermatophyta</taxon>
        <taxon>Magnoliopsida</taxon>
        <taxon>eudicotyledons</taxon>
        <taxon>Gunneridae</taxon>
        <taxon>Pentapetalae</taxon>
        <taxon>rosids</taxon>
        <taxon>fabids</taxon>
        <taxon>Malpighiales</taxon>
        <taxon>Euphorbiaceae</taxon>
        <taxon>Crotonoideae</taxon>
        <taxon>Manihoteae</taxon>
        <taxon>Manihot</taxon>
    </lineage>
</organism>
<dbReference type="EMBL" id="CM004395">
    <property type="protein sequence ID" value="OAY41613.1"/>
    <property type="molecule type" value="Genomic_DNA"/>
</dbReference>
<keyword evidence="1" id="KW-0812">Transmembrane</keyword>
<evidence type="ECO:0000256" key="1">
    <source>
        <dbReference type="SAM" id="Phobius"/>
    </source>
</evidence>
<dbReference type="AlphaFoldDB" id="A0A2C9VC64"/>
<evidence type="ECO:0000313" key="2">
    <source>
        <dbReference type="EMBL" id="OAY41613.1"/>
    </source>
</evidence>
<proteinExistence type="predicted"/>
<accession>A0A2C9VC64</accession>
<gene>
    <name evidence="2" type="ORF">MANES_09G115900</name>
</gene>
<sequence length="62" mass="7479">MENGLFDLLCLFFFVSYFQFFACRWFQWRFLMNEACMHREKATDFLPVRVPVGMVLLDGCKL</sequence>
<keyword evidence="1" id="KW-0472">Membrane</keyword>
<protein>
    <submittedName>
        <fullName evidence="2">Uncharacterized protein</fullName>
    </submittedName>
</protein>
<reference evidence="2" key="1">
    <citation type="submission" date="2016-02" db="EMBL/GenBank/DDBJ databases">
        <title>WGS assembly of Manihot esculenta.</title>
        <authorList>
            <person name="Bredeson J.V."/>
            <person name="Prochnik S.E."/>
            <person name="Lyons J.B."/>
            <person name="Schmutz J."/>
            <person name="Grimwood J."/>
            <person name="Vrebalov J."/>
            <person name="Bart R.S."/>
            <person name="Amuge T."/>
            <person name="Ferguson M.E."/>
            <person name="Green R."/>
            <person name="Putnam N."/>
            <person name="Stites J."/>
            <person name="Rounsley S."/>
            <person name="Rokhsar D.S."/>
        </authorList>
    </citation>
    <scope>NUCLEOTIDE SEQUENCE [LARGE SCALE GENOMIC DNA]</scope>
    <source>
        <tissue evidence="2">Leaf</tissue>
    </source>
</reference>
<feature type="transmembrane region" description="Helical" evidence="1">
    <location>
        <begin position="6"/>
        <end position="26"/>
    </location>
</feature>
<keyword evidence="1" id="KW-1133">Transmembrane helix</keyword>